<organism evidence="1 2">
    <name type="scientific">Phyllosticta citriasiana</name>
    <dbReference type="NCBI Taxonomy" id="595635"/>
    <lineage>
        <taxon>Eukaryota</taxon>
        <taxon>Fungi</taxon>
        <taxon>Dikarya</taxon>
        <taxon>Ascomycota</taxon>
        <taxon>Pezizomycotina</taxon>
        <taxon>Dothideomycetes</taxon>
        <taxon>Dothideomycetes incertae sedis</taxon>
        <taxon>Botryosphaeriales</taxon>
        <taxon>Phyllostictaceae</taxon>
        <taxon>Phyllosticta</taxon>
    </lineage>
</organism>
<protein>
    <submittedName>
        <fullName evidence="1">Uncharacterized protein</fullName>
    </submittedName>
</protein>
<proteinExistence type="predicted"/>
<name>A0ABR1L1A9_9PEZI</name>
<dbReference type="Proteomes" id="UP001363622">
    <property type="component" value="Unassembled WGS sequence"/>
</dbReference>
<accession>A0ABR1L1A9</accession>
<evidence type="ECO:0000313" key="1">
    <source>
        <dbReference type="EMBL" id="KAK7524857.1"/>
    </source>
</evidence>
<dbReference type="InterPro" id="IPR056539">
    <property type="entry name" value="NuiA-like"/>
</dbReference>
<dbReference type="PANTHER" id="PTHR42093:SF1">
    <property type="match status" value="1"/>
</dbReference>
<comment type="caution">
    <text evidence="1">The sequence shown here is derived from an EMBL/GenBank/DDBJ whole genome shotgun (WGS) entry which is preliminary data.</text>
</comment>
<dbReference type="PANTHER" id="PTHR42093">
    <property type="match status" value="1"/>
</dbReference>
<dbReference type="Pfam" id="PF23151">
    <property type="entry name" value="NuiA_2"/>
    <property type="match status" value="1"/>
</dbReference>
<gene>
    <name evidence="1" type="ORF">IWZ03DRAFT_35074</name>
</gene>
<sequence length="204" mass="21760">MSNAHRVPRLLATTIALSYRRRNPASIIASCRPPPVAPATPLRFFSLSPPIAMASDQDYAAFLDKANQDTGASAATAGQSRIGTKAVDTEVPAALRQVDEYLISDADEPFEPVSLKWGRDGLPSEADFARLIGHDGAVATISQSDFDPRGQYTKVVQAVKQASGNDLVGFYRAQHGSTRVEYWVVGVDGSSKTVVGLKAIAVES</sequence>
<evidence type="ECO:0000313" key="2">
    <source>
        <dbReference type="Proteomes" id="UP001363622"/>
    </source>
</evidence>
<reference evidence="1 2" key="1">
    <citation type="submission" date="2024-04" db="EMBL/GenBank/DDBJ databases">
        <title>Phyllosticta paracitricarpa is synonymous to the EU quarantine fungus P. citricarpa based on phylogenomic analyses.</title>
        <authorList>
            <consortium name="Lawrence Berkeley National Laboratory"/>
            <person name="Van Ingen-Buijs V.A."/>
            <person name="Van Westerhoven A.C."/>
            <person name="Haridas S."/>
            <person name="Skiadas P."/>
            <person name="Martin F."/>
            <person name="Groenewald J.Z."/>
            <person name="Crous P.W."/>
            <person name="Seidl M.F."/>
        </authorList>
    </citation>
    <scope>NUCLEOTIDE SEQUENCE [LARGE SCALE GENOMIC DNA]</scope>
    <source>
        <strain evidence="1 2">CBS 123371</strain>
    </source>
</reference>
<dbReference type="EMBL" id="JBBPHU010000001">
    <property type="protein sequence ID" value="KAK7524857.1"/>
    <property type="molecule type" value="Genomic_DNA"/>
</dbReference>
<keyword evidence="2" id="KW-1185">Reference proteome</keyword>